<name>A0A0V8EV40_LACLL</name>
<sequence>MIHCKAVDYLEEIDYNACYYTPERFLTRFKLSVKEFYDMAAQEMEQIAAENQSQLIF</sequence>
<dbReference type="Proteomes" id="UP000052991">
    <property type="component" value="Unassembled WGS sequence"/>
</dbReference>
<evidence type="ECO:0000313" key="2">
    <source>
        <dbReference type="Proteomes" id="UP000052991"/>
    </source>
</evidence>
<protein>
    <submittedName>
        <fullName evidence="1">Uncharacterized protein</fullName>
    </submittedName>
</protein>
<proteinExistence type="predicted"/>
<dbReference type="EMBL" id="LKLW01000009">
    <property type="protein sequence ID" value="KSU29740.1"/>
    <property type="molecule type" value="Genomic_DNA"/>
</dbReference>
<evidence type="ECO:0000313" key="1">
    <source>
        <dbReference type="EMBL" id="KSU29740.1"/>
    </source>
</evidence>
<dbReference type="AlphaFoldDB" id="A0A0V8EV40"/>
<gene>
    <name evidence="1" type="ORF">N42_0397</name>
</gene>
<reference evidence="2" key="1">
    <citation type="submission" date="2015-10" db="EMBL/GenBank/DDBJ databases">
        <title>Draft Genome Sequences of 11 Lactococcus lactis subspecies cremoris strains.</title>
        <authorList>
            <person name="Wels M."/>
            <person name="Backus L."/>
            <person name="Boekhorst J."/>
            <person name="Dijkstra A."/>
            <person name="Beerthuizen M."/>
            <person name="Kelly W."/>
            <person name="Siezen R."/>
            <person name="Bachmann H."/>
            <person name="Van Hijum S."/>
        </authorList>
    </citation>
    <scope>NUCLEOTIDE SEQUENCE [LARGE SCALE GENOMIC DNA]</scope>
    <source>
        <strain evidence="2">N42</strain>
    </source>
</reference>
<organism evidence="1 2">
    <name type="scientific">Lactococcus lactis subsp. lactis</name>
    <name type="common">Streptococcus lactis</name>
    <dbReference type="NCBI Taxonomy" id="1360"/>
    <lineage>
        <taxon>Bacteria</taxon>
        <taxon>Bacillati</taxon>
        <taxon>Bacillota</taxon>
        <taxon>Bacilli</taxon>
        <taxon>Lactobacillales</taxon>
        <taxon>Streptococcaceae</taxon>
        <taxon>Lactococcus</taxon>
    </lineage>
</organism>
<dbReference type="PATRIC" id="fig|1360.116.peg.1453"/>
<accession>A0A0V8EV40</accession>
<comment type="caution">
    <text evidence="1">The sequence shown here is derived from an EMBL/GenBank/DDBJ whole genome shotgun (WGS) entry which is preliminary data.</text>
</comment>